<evidence type="ECO:0000313" key="3">
    <source>
        <dbReference type="Proteomes" id="UP001272773"/>
    </source>
</evidence>
<dbReference type="Proteomes" id="UP001272773">
    <property type="component" value="Unassembled WGS sequence"/>
</dbReference>
<evidence type="ECO:0000259" key="1">
    <source>
        <dbReference type="Pfam" id="PF13401"/>
    </source>
</evidence>
<gene>
    <name evidence="2" type="ORF">SIL79_00585</name>
</gene>
<keyword evidence="3" id="KW-1185">Reference proteome</keyword>
<reference evidence="2 3" key="1">
    <citation type="submission" date="2023-11" db="EMBL/GenBank/DDBJ databases">
        <title>MicrobeMod: A computational toolkit for identifying prokaryotic methylation and restriction-modification with nanopore sequencing.</title>
        <authorList>
            <person name="Crits-Christoph A."/>
            <person name="Kang S.C."/>
            <person name="Lee H."/>
            <person name="Ostrov N."/>
        </authorList>
    </citation>
    <scope>NUCLEOTIDE SEQUENCE [LARGE SCALE GENOMIC DNA]</scope>
    <source>
        <strain evidence="2 3">ATCC BAA-2732</strain>
    </source>
</reference>
<dbReference type="InterPro" id="IPR027417">
    <property type="entry name" value="P-loop_NTPase"/>
</dbReference>
<dbReference type="EMBL" id="JAWXXR010000001">
    <property type="protein sequence ID" value="MDX6014876.1"/>
    <property type="molecule type" value="Genomic_DNA"/>
</dbReference>
<protein>
    <submittedName>
        <fullName evidence="2">AAA family ATPase</fullName>
    </submittedName>
</protein>
<feature type="domain" description="ORC1/DEAH AAA+ ATPase" evidence="1">
    <location>
        <begin position="41"/>
        <end position="196"/>
    </location>
</feature>
<dbReference type="PANTHER" id="PTHR34301">
    <property type="entry name" value="DNA-BINDING PROTEIN-RELATED"/>
    <property type="match status" value="1"/>
</dbReference>
<comment type="caution">
    <text evidence="2">The sequence shown here is derived from an EMBL/GenBank/DDBJ whole genome shotgun (WGS) entry which is preliminary data.</text>
</comment>
<dbReference type="PANTHER" id="PTHR34301:SF8">
    <property type="entry name" value="ATPASE DOMAIN-CONTAINING PROTEIN"/>
    <property type="match status" value="1"/>
</dbReference>
<evidence type="ECO:0000313" key="2">
    <source>
        <dbReference type="EMBL" id="MDX6014876.1"/>
    </source>
</evidence>
<accession>A0ABU4QC13</accession>
<sequence>MEIHELKKVFTPSRPARITFVDRDEFNDDIVTALELPGTQLVVFGHTGSGKSTLVQNLLHRVYEKQITTNCMKGMTFEEVVLDAFDELGEFYVDEVTNNVKSSINGRAKANYLAIQTQLQASIESGQAHKQKRYLPPQLTPQRLAKLLGEAGYCWVLEDFHKIEGEEKEKLAQMMKVFVNLSDEHEDLKVIAIGAVNSAREVVETDAEMNTRISEFQVHLMNNDEIREIIKKGCEALNVVIPEKLQDEIIHYSNGLGSICHKLCYFMCDAALVKKTVPQPFEFDYTDLKEALKRYIKSVEDTIKKSFDKAMTINSVENTLRIVAHQEQDGAQIDSLLEWAAEHHIKITKNKLKADLAKLEKEDFGELIKFDENSWKYSFSNPFYGAFALAYFEEQDKKMRSAKKKSQKEMMQLLNEAFKTFTSNVAPEDGN</sequence>
<name>A0ABU4QC13_9GAMM</name>
<dbReference type="Pfam" id="PF13401">
    <property type="entry name" value="AAA_22"/>
    <property type="match status" value="1"/>
</dbReference>
<dbReference type="RefSeq" id="WP_319618894.1">
    <property type="nucleotide sequence ID" value="NZ_JAWXXR010000001.1"/>
</dbReference>
<organism evidence="2 3">
    <name type="scientific">Shewanella indica</name>
    <dbReference type="NCBI Taxonomy" id="768528"/>
    <lineage>
        <taxon>Bacteria</taxon>
        <taxon>Pseudomonadati</taxon>
        <taxon>Pseudomonadota</taxon>
        <taxon>Gammaproteobacteria</taxon>
        <taxon>Alteromonadales</taxon>
        <taxon>Shewanellaceae</taxon>
        <taxon>Shewanella</taxon>
    </lineage>
</organism>
<proteinExistence type="predicted"/>
<dbReference type="GeneID" id="88621959"/>
<dbReference type="SUPFAM" id="SSF52540">
    <property type="entry name" value="P-loop containing nucleoside triphosphate hydrolases"/>
    <property type="match status" value="1"/>
</dbReference>
<dbReference type="InterPro" id="IPR049945">
    <property type="entry name" value="AAA_22"/>
</dbReference>
<dbReference type="Gene3D" id="3.40.50.300">
    <property type="entry name" value="P-loop containing nucleotide triphosphate hydrolases"/>
    <property type="match status" value="1"/>
</dbReference>